<feature type="chain" id="PRO_5045969163" evidence="1">
    <location>
        <begin position="21"/>
        <end position="295"/>
    </location>
</feature>
<comment type="caution">
    <text evidence="3">The sequence shown here is derived from an EMBL/GenBank/DDBJ whole genome shotgun (WGS) entry which is preliminary data.</text>
</comment>
<reference evidence="4" key="1">
    <citation type="journal article" date="2019" name="Int. J. Syst. Evol. Microbiol.">
        <title>The Global Catalogue of Microorganisms (GCM) 10K type strain sequencing project: providing services to taxonomists for standard genome sequencing and annotation.</title>
        <authorList>
            <consortium name="The Broad Institute Genomics Platform"/>
            <consortium name="The Broad Institute Genome Sequencing Center for Infectious Disease"/>
            <person name="Wu L."/>
            <person name="Ma J."/>
        </authorList>
    </citation>
    <scope>NUCLEOTIDE SEQUENCE [LARGE SCALE GENOMIC DNA]</scope>
    <source>
        <strain evidence="4">KCTC 19812</strain>
    </source>
</reference>
<dbReference type="InterPro" id="IPR036938">
    <property type="entry name" value="PAP2/HPO_sf"/>
</dbReference>
<dbReference type="EMBL" id="JBHUIV010000010">
    <property type="protein sequence ID" value="MFD2200903.1"/>
    <property type="molecule type" value="Genomic_DNA"/>
</dbReference>
<keyword evidence="4" id="KW-1185">Reference proteome</keyword>
<evidence type="ECO:0000259" key="2">
    <source>
        <dbReference type="Pfam" id="PF01569"/>
    </source>
</evidence>
<dbReference type="RefSeq" id="WP_380800780.1">
    <property type="nucleotide sequence ID" value="NZ_JBHUIV010000010.1"/>
</dbReference>
<feature type="domain" description="Phosphatidic acid phosphatase type 2/haloperoxidase" evidence="2">
    <location>
        <begin position="154"/>
        <end position="272"/>
    </location>
</feature>
<evidence type="ECO:0000313" key="3">
    <source>
        <dbReference type="EMBL" id="MFD2200903.1"/>
    </source>
</evidence>
<proteinExistence type="predicted"/>
<feature type="signal peptide" evidence="1">
    <location>
        <begin position="1"/>
        <end position="20"/>
    </location>
</feature>
<dbReference type="InterPro" id="IPR000326">
    <property type="entry name" value="PAP2/HPO"/>
</dbReference>
<dbReference type="CDD" id="cd01610">
    <property type="entry name" value="PAP2_like"/>
    <property type="match status" value="1"/>
</dbReference>
<dbReference type="SUPFAM" id="SSF48317">
    <property type="entry name" value="Acid phosphatase/Vanadium-dependent haloperoxidase"/>
    <property type="match status" value="1"/>
</dbReference>
<gene>
    <name evidence="3" type="ORF">ACFSKV_04945</name>
</gene>
<protein>
    <submittedName>
        <fullName evidence="3">Phosphatase PAP2 family protein</fullName>
    </submittedName>
</protein>
<organism evidence="3 4">
    <name type="scientific">Shivajiella indica</name>
    <dbReference type="NCBI Taxonomy" id="872115"/>
    <lineage>
        <taxon>Bacteria</taxon>
        <taxon>Pseudomonadati</taxon>
        <taxon>Bacteroidota</taxon>
        <taxon>Cytophagia</taxon>
        <taxon>Cytophagales</taxon>
        <taxon>Cyclobacteriaceae</taxon>
        <taxon>Shivajiella</taxon>
    </lineage>
</organism>
<sequence length="295" mass="33104">MKITILTTTLAICMLFKAYANPAEENENKYSAQQTILLKDAKQKSSWPNYPDAPYRLSWKTDLITTAVGMGLFFYANSLDNSRTPLTSEQANRFTHKDVNWFDRSATYKYNPQLREVSDQLGAFALVAPLTLLADKGVRRDIATIGTMFIQTRLFAYGTANISKRSITRYRPYIYNPKVSYEDKIAKDPGQSFFAQQTTAVFSTAVFVATVFSDYHPYSKFKPWVWAGSLAAASAISVVRYETGIHYTSDILVGALVGSAIGYGIPKIHRNKHKNLSLNPIIQGNTYALSAIWKL</sequence>
<evidence type="ECO:0000313" key="4">
    <source>
        <dbReference type="Proteomes" id="UP001597414"/>
    </source>
</evidence>
<accession>A0ABW5B4Z3</accession>
<dbReference type="Pfam" id="PF01569">
    <property type="entry name" value="PAP2"/>
    <property type="match status" value="1"/>
</dbReference>
<dbReference type="Proteomes" id="UP001597414">
    <property type="component" value="Unassembled WGS sequence"/>
</dbReference>
<name>A0ABW5B4Z3_9BACT</name>
<keyword evidence="1" id="KW-0732">Signal</keyword>
<dbReference type="Gene3D" id="1.20.144.10">
    <property type="entry name" value="Phosphatidic acid phosphatase type 2/haloperoxidase"/>
    <property type="match status" value="1"/>
</dbReference>
<evidence type="ECO:0000256" key="1">
    <source>
        <dbReference type="SAM" id="SignalP"/>
    </source>
</evidence>